<evidence type="ECO:0000256" key="1">
    <source>
        <dbReference type="SAM" id="MobiDB-lite"/>
    </source>
</evidence>
<evidence type="ECO:0000313" key="3">
    <source>
        <dbReference type="EMBL" id="KAL1902418.1"/>
    </source>
</evidence>
<evidence type="ECO:0008006" key="5">
    <source>
        <dbReference type="Google" id="ProtNLM"/>
    </source>
</evidence>
<accession>A0ABR3ZNY7</accession>
<evidence type="ECO:0000256" key="2">
    <source>
        <dbReference type="SAM" id="Phobius"/>
    </source>
</evidence>
<comment type="caution">
    <text evidence="3">The sequence shown here is derived from an EMBL/GenBank/DDBJ whole genome shotgun (WGS) entry which is preliminary data.</text>
</comment>
<feature type="region of interest" description="Disordered" evidence="1">
    <location>
        <begin position="771"/>
        <end position="798"/>
    </location>
</feature>
<keyword evidence="4" id="KW-1185">Reference proteome</keyword>
<dbReference type="EMBL" id="JAWCUI010000005">
    <property type="protein sequence ID" value="KAL1902418.1"/>
    <property type="molecule type" value="Genomic_DNA"/>
</dbReference>
<keyword evidence="2" id="KW-1133">Transmembrane helix</keyword>
<keyword evidence="2" id="KW-0812">Transmembrane</keyword>
<dbReference type="Proteomes" id="UP001583186">
    <property type="component" value="Unassembled WGS sequence"/>
</dbReference>
<keyword evidence="2" id="KW-0472">Membrane</keyword>
<reference evidence="3 4" key="1">
    <citation type="journal article" date="2024" name="IMA Fungus">
        <title>IMA Genome - F19 : A genome assembly and annotation guide to empower mycologists, including annotated draft genome sequences of Ceratocystis pirilliformis, Diaporthe australafricana, Fusarium ophioides, Paecilomyces lecythidis, and Sporothrix stenoceras.</title>
        <authorList>
            <person name="Aylward J."/>
            <person name="Wilson A.M."/>
            <person name="Visagie C.M."/>
            <person name="Spraker J."/>
            <person name="Barnes I."/>
            <person name="Buitendag C."/>
            <person name="Ceriani C."/>
            <person name="Del Mar Angel L."/>
            <person name="du Plessis D."/>
            <person name="Fuchs T."/>
            <person name="Gasser K."/>
            <person name="Kramer D."/>
            <person name="Li W."/>
            <person name="Munsamy K."/>
            <person name="Piso A."/>
            <person name="Price J.L."/>
            <person name="Sonnekus B."/>
            <person name="Thomas C."/>
            <person name="van der Nest A."/>
            <person name="van Dijk A."/>
            <person name="van Heerden A."/>
            <person name="van Vuuren N."/>
            <person name="Yilmaz N."/>
            <person name="Duong T.A."/>
            <person name="van der Merwe N.A."/>
            <person name="Wingfield M.J."/>
            <person name="Wingfield B.D."/>
        </authorList>
    </citation>
    <scope>NUCLEOTIDE SEQUENCE [LARGE SCALE GENOMIC DNA]</scope>
    <source>
        <strain evidence="3 4">CMW 5346</strain>
    </source>
</reference>
<organism evidence="3 4">
    <name type="scientific">Sporothrix stenoceras</name>
    <dbReference type="NCBI Taxonomy" id="5173"/>
    <lineage>
        <taxon>Eukaryota</taxon>
        <taxon>Fungi</taxon>
        <taxon>Dikarya</taxon>
        <taxon>Ascomycota</taxon>
        <taxon>Pezizomycotina</taxon>
        <taxon>Sordariomycetes</taxon>
        <taxon>Sordariomycetidae</taxon>
        <taxon>Ophiostomatales</taxon>
        <taxon>Ophiostomataceae</taxon>
        <taxon>Sporothrix</taxon>
    </lineage>
</organism>
<proteinExistence type="predicted"/>
<feature type="transmembrane region" description="Helical" evidence="2">
    <location>
        <begin position="23"/>
        <end position="45"/>
    </location>
</feature>
<name>A0ABR3ZNY7_9PEZI</name>
<protein>
    <recommendedName>
        <fullName evidence="5">Modin</fullName>
    </recommendedName>
</protein>
<sequence>MDSTNGTAADAGNNNNSDDKSELIIAIAALAISVVALIIAVLQALQQYFGSAEGYSSCNEKIIGGWSKFTKRKFIPTQFRFEVRFRVPVIFVAPPQNVYGPLGDDDEKEIVYIDGSVENYRKTHTWTPEEFDIKQRAKLKGTDTRETIHTADNELTTWLALLMAMQRMERESREWQQKICTPYVLPIDAAQALTPEEEFSRHTMAVGMQEKTRSWDTMPDGLKKPYATTAMCHLVEMVAMLGIYWKEFDRSNNVYRAQGNGFLVTGSMVPNLGVTFTFEKVGKTWFQENRIVPHDSVKQLCFGFCPTIFQAGIKTPLYTDEPKDEGTLQLGTPAEVAETLVSFGCNTNTVNYFRLGNEHTRYSHLFPITFEMLGMVGEIMQIRQTAFTMLPNPTYFTWNKSAFSLVGLMQALGRSLDEANVEENLFPRGSHLASIRSDIDRVIAAFNEDAIVKRRNDIDQADRRKTAEIKKMADAHNHAVRKRNPVKAKPAEPSALTRGLRKMRHRASKTLIRVGLIADPSAVALATHQKELVPNVQARESFPRYLETLHHAIKRCDLFLERNYDLVQHVFALHMQEVLCYLNSRPYSPDDEPHDTPILNLAGIRPQGATQSSTTNHRTRRGSHIPPTPHIYTPAPDNSEYYNEQYIPLHTIDTASWITRHRLLMRVYVNFLRKRIAAVPIPDAFNTFTQVRPGREKMIELIRQDSSAISALADVVVTEGGSVTVSASSTNPLVTGSSAGTSSSTAAEAAAIIEGASAAAAAGSPVESVPSPVAAAREAPPGQSTTNANAAVAARNREKDTFTRPTTVRDIEDIWCTLTFRMICWLMLHDFHKKDVQISKSDVYDSRLAVYIL</sequence>
<feature type="region of interest" description="Disordered" evidence="1">
    <location>
        <begin position="607"/>
        <end position="629"/>
    </location>
</feature>
<evidence type="ECO:0000313" key="4">
    <source>
        <dbReference type="Proteomes" id="UP001583186"/>
    </source>
</evidence>
<gene>
    <name evidence="3" type="ORF">Sste5346_001398</name>
</gene>